<accession>A0A4Y2FC88</accession>
<evidence type="ECO:0000313" key="3">
    <source>
        <dbReference type="Proteomes" id="UP000499080"/>
    </source>
</evidence>
<dbReference type="Proteomes" id="UP000499080">
    <property type="component" value="Unassembled WGS sequence"/>
</dbReference>
<gene>
    <name evidence="2" type="ORF">AVEN_71495_1</name>
</gene>
<comment type="caution">
    <text evidence="2">The sequence shown here is derived from an EMBL/GenBank/DDBJ whole genome shotgun (WGS) entry which is preliminary data.</text>
</comment>
<protein>
    <submittedName>
        <fullName evidence="2">Uncharacterized protein</fullName>
    </submittedName>
</protein>
<dbReference type="EMBL" id="BGPR01000873">
    <property type="protein sequence ID" value="GBM38597.1"/>
    <property type="molecule type" value="Genomic_DNA"/>
</dbReference>
<keyword evidence="3" id="KW-1185">Reference proteome</keyword>
<evidence type="ECO:0000313" key="2">
    <source>
        <dbReference type="EMBL" id="GBM38597.1"/>
    </source>
</evidence>
<proteinExistence type="predicted"/>
<keyword evidence="1" id="KW-0812">Transmembrane</keyword>
<dbReference type="AlphaFoldDB" id="A0A4Y2FC88"/>
<reference evidence="2 3" key="1">
    <citation type="journal article" date="2019" name="Sci. Rep.">
        <title>Orb-weaving spider Araneus ventricosus genome elucidates the spidroin gene catalogue.</title>
        <authorList>
            <person name="Kono N."/>
            <person name="Nakamura H."/>
            <person name="Ohtoshi R."/>
            <person name="Moran D.A.P."/>
            <person name="Shinohara A."/>
            <person name="Yoshida Y."/>
            <person name="Fujiwara M."/>
            <person name="Mori M."/>
            <person name="Tomita M."/>
            <person name="Arakawa K."/>
        </authorList>
    </citation>
    <scope>NUCLEOTIDE SEQUENCE [LARGE SCALE GENOMIC DNA]</scope>
</reference>
<sequence length="146" mass="17082">MRLQHDGAKAVKWTCALSFDRIMLDRDVVLSGELILKLEHRDRPICRIPITFCGHNPGVYIYENALESEKELVERLLAVQGRCVICLVYSKAFFNISLILSALMGIYYVPEIRHHYLLVKKSHFYTGFYLFRVLKEFVNKIMIKKT</sequence>
<keyword evidence="1" id="KW-1133">Transmembrane helix</keyword>
<keyword evidence="1" id="KW-0472">Membrane</keyword>
<name>A0A4Y2FC88_ARAVE</name>
<feature type="transmembrane region" description="Helical" evidence="1">
    <location>
        <begin position="92"/>
        <end position="110"/>
    </location>
</feature>
<organism evidence="2 3">
    <name type="scientific">Araneus ventricosus</name>
    <name type="common">Orbweaver spider</name>
    <name type="synonym">Epeira ventricosa</name>
    <dbReference type="NCBI Taxonomy" id="182803"/>
    <lineage>
        <taxon>Eukaryota</taxon>
        <taxon>Metazoa</taxon>
        <taxon>Ecdysozoa</taxon>
        <taxon>Arthropoda</taxon>
        <taxon>Chelicerata</taxon>
        <taxon>Arachnida</taxon>
        <taxon>Araneae</taxon>
        <taxon>Araneomorphae</taxon>
        <taxon>Entelegynae</taxon>
        <taxon>Araneoidea</taxon>
        <taxon>Araneidae</taxon>
        <taxon>Araneus</taxon>
    </lineage>
</organism>
<evidence type="ECO:0000256" key="1">
    <source>
        <dbReference type="SAM" id="Phobius"/>
    </source>
</evidence>